<sequence>MPLEKRDPHSKARIFIPTQRERSLVESQRLLKQNLEDVEAIKKELQDLLDKAKKK</sequence>
<keyword evidence="1" id="KW-0175">Coiled coil</keyword>
<feature type="coiled-coil region" evidence="1">
    <location>
        <begin position="28"/>
        <end position="55"/>
    </location>
</feature>
<gene>
    <name evidence="2" type="ORF">Goe8_c01030</name>
</gene>
<evidence type="ECO:0000313" key="2">
    <source>
        <dbReference type="EMBL" id="QDP42876.1"/>
    </source>
</evidence>
<dbReference type="Proteomes" id="UP000317800">
    <property type="component" value="Segment"/>
</dbReference>
<protein>
    <submittedName>
        <fullName evidence="2">Uncharacterized protein</fullName>
    </submittedName>
</protein>
<evidence type="ECO:0000256" key="1">
    <source>
        <dbReference type="SAM" id="Coils"/>
    </source>
</evidence>
<organism evidence="2 3">
    <name type="scientific">Bacillus phage vB_BmeM-Goe8</name>
    <dbReference type="NCBI Taxonomy" id="2593638"/>
    <lineage>
        <taxon>Viruses</taxon>
        <taxon>Duplodnaviria</taxon>
        <taxon>Heunggongvirae</taxon>
        <taxon>Uroviricota</taxon>
        <taxon>Caudoviricetes</taxon>
        <taxon>Herelleviridae</taxon>
        <taxon>Bastillevirinae</taxon>
        <taxon>Goettingenvirus</taxon>
        <taxon>Goettingenvirus goe8</taxon>
    </lineage>
</organism>
<evidence type="ECO:0000313" key="3">
    <source>
        <dbReference type="Proteomes" id="UP000317800"/>
    </source>
</evidence>
<reference evidence="2 3" key="1">
    <citation type="submission" date="2019-06" db="EMBL/GenBank/DDBJ databases">
        <authorList>
            <person name="Hertel R."/>
        </authorList>
    </citation>
    <scope>NUCLEOTIDE SEQUENCE [LARGE SCALE GENOMIC DNA]</scope>
</reference>
<accession>A0A516KMR6</accession>
<dbReference type="EMBL" id="MN043729">
    <property type="protein sequence ID" value="QDP42876.1"/>
    <property type="molecule type" value="Genomic_DNA"/>
</dbReference>
<name>A0A516KMR6_9CAUD</name>
<keyword evidence="3" id="KW-1185">Reference proteome</keyword>
<proteinExistence type="predicted"/>